<feature type="transmembrane region" description="Helical" evidence="1">
    <location>
        <begin position="71"/>
        <end position="98"/>
    </location>
</feature>
<evidence type="ECO:0000313" key="2">
    <source>
        <dbReference type="EMBL" id="ORV05594.1"/>
    </source>
</evidence>
<keyword evidence="1" id="KW-0812">Transmembrane</keyword>
<organism evidence="2 3">
    <name type="scientific">Mycolicibacterium fallax</name>
    <name type="common">Mycobacterium fallax</name>
    <dbReference type="NCBI Taxonomy" id="1793"/>
    <lineage>
        <taxon>Bacteria</taxon>
        <taxon>Bacillati</taxon>
        <taxon>Actinomycetota</taxon>
        <taxon>Actinomycetes</taxon>
        <taxon>Mycobacteriales</taxon>
        <taxon>Mycobacteriaceae</taxon>
        <taxon>Mycolicibacterium</taxon>
    </lineage>
</organism>
<feature type="transmembrane region" description="Helical" evidence="1">
    <location>
        <begin position="40"/>
        <end position="64"/>
    </location>
</feature>
<protein>
    <recommendedName>
        <fullName evidence="4">Permease</fullName>
    </recommendedName>
</protein>
<dbReference type="Proteomes" id="UP000193484">
    <property type="component" value="Unassembled WGS sequence"/>
</dbReference>
<dbReference type="STRING" id="1793.AWC04_06560"/>
<evidence type="ECO:0008006" key="4">
    <source>
        <dbReference type="Google" id="ProtNLM"/>
    </source>
</evidence>
<sequence length="154" mass="16361">MALILIAAAVGGYFLAESFLPRWWAQQIGHRVDGSFSGGIGIGLAIGFVCTFLPIMLIQFAILWRRRWKNIPAIVCGVGAVLTALPNLLTLSVVLGGGNGAHAGERIFDVSAPAFRGASLWGAIGGVLLAAVVGYFVWGYRRRGRQLHQAAEAT</sequence>
<dbReference type="OrthoDB" id="4376806at2"/>
<feature type="transmembrane region" description="Helical" evidence="1">
    <location>
        <begin position="118"/>
        <end position="138"/>
    </location>
</feature>
<keyword evidence="3" id="KW-1185">Reference proteome</keyword>
<dbReference type="AlphaFoldDB" id="A0A1X1RGV2"/>
<evidence type="ECO:0000256" key="1">
    <source>
        <dbReference type="SAM" id="Phobius"/>
    </source>
</evidence>
<keyword evidence="1" id="KW-1133">Transmembrane helix</keyword>
<proteinExistence type="predicted"/>
<evidence type="ECO:0000313" key="3">
    <source>
        <dbReference type="Proteomes" id="UP000193484"/>
    </source>
</evidence>
<gene>
    <name evidence="2" type="ORF">AWC04_06560</name>
</gene>
<accession>A0A1X1RGV2</accession>
<name>A0A1X1RGV2_MYCFA</name>
<reference evidence="2 3" key="1">
    <citation type="submission" date="2016-01" db="EMBL/GenBank/DDBJ databases">
        <title>The new phylogeny of the genus Mycobacterium.</title>
        <authorList>
            <person name="Tarcisio F."/>
            <person name="Conor M."/>
            <person name="Antonella G."/>
            <person name="Elisabetta G."/>
            <person name="Giulia F.S."/>
            <person name="Sara T."/>
            <person name="Anna F."/>
            <person name="Clotilde B."/>
            <person name="Roberto B."/>
            <person name="Veronica D.S."/>
            <person name="Fabio R."/>
            <person name="Monica P."/>
            <person name="Olivier J."/>
            <person name="Enrico T."/>
            <person name="Nicola S."/>
        </authorList>
    </citation>
    <scope>NUCLEOTIDE SEQUENCE [LARGE SCALE GENOMIC DNA]</scope>
    <source>
        <strain evidence="2 3">DSM 44179</strain>
    </source>
</reference>
<dbReference type="EMBL" id="LQOJ01000024">
    <property type="protein sequence ID" value="ORV05594.1"/>
    <property type="molecule type" value="Genomic_DNA"/>
</dbReference>
<comment type="caution">
    <text evidence="2">The sequence shown here is derived from an EMBL/GenBank/DDBJ whole genome shotgun (WGS) entry which is preliminary data.</text>
</comment>
<keyword evidence="1" id="KW-0472">Membrane</keyword>